<evidence type="ECO:0000313" key="4">
    <source>
        <dbReference type="Proteomes" id="UP000182227"/>
    </source>
</evidence>
<name>A0A0U1DNE8_9MYCO</name>
<feature type="compositionally biased region" description="Basic residues" evidence="1">
    <location>
        <begin position="1"/>
        <end position="12"/>
    </location>
</feature>
<sequence length="266" mass="28659">MPHACYPKRRWQRRDNGAPDHRPRFSLRDWALLTTAAVAVASLSGTAGWELNHHLNDAGTSAAAETQWLIKLVNLAAQFPSGFHLTFPGATDATEQSLRRPEALTRGATVIPANCANPAERDSDASPPAGAVLDSLAGTTQDRLLEVTALVSPEPIPVRDSPPHCDAVVFYRAGVIQGFTGPVELPPLPDGVVVKSSQAVRVRYTITDGTGPSTESVRYVYRALLDDLHSVTVTFTGRLNRGPRDDIDPTPANDLFTRALATLRTP</sequence>
<reference evidence="3 4" key="1">
    <citation type="submission" date="2015-03" db="EMBL/GenBank/DDBJ databases">
        <authorList>
            <person name="Murphy D."/>
        </authorList>
    </citation>
    <scope>NUCLEOTIDE SEQUENCE [LARGE SCALE GENOMIC DNA]</scope>
    <source>
        <strain evidence="3 4">D16</strain>
    </source>
</reference>
<feature type="domain" description="DUF5642" evidence="2">
    <location>
        <begin position="71"/>
        <end position="264"/>
    </location>
</feature>
<dbReference type="Pfam" id="PF18702">
    <property type="entry name" value="DUF5642"/>
    <property type="match status" value="1"/>
</dbReference>
<evidence type="ECO:0000313" key="3">
    <source>
        <dbReference type="EMBL" id="CQD19765.1"/>
    </source>
</evidence>
<protein>
    <recommendedName>
        <fullName evidence="2">DUF5642 domain-containing protein</fullName>
    </recommendedName>
</protein>
<proteinExistence type="predicted"/>
<accession>A0A0U1DNE8</accession>
<dbReference type="Proteomes" id="UP000182227">
    <property type="component" value="Unassembled WGS sequence"/>
</dbReference>
<evidence type="ECO:0000259" key="2">
    <source>
        <dbReference type="Pfam" id="PF18702"/>
    </source>
</evidence>
<evidence type="ECO:0000256" key="1">
    <source>
        <dbReference type="SAM" id="MobiDB-lite"/>
    </source>
</evidence>
<dbReference type="EMBL" id="CTEF01000003">
    <property type="protein sequence ID" value="CQD19765.1"/>
    <property type="molecule type" value="Genomic_DNA"/>
</dbReference>
<dbReference type="InterPro" id="IPR041313">
    <property type="entry name" value="DUF5642"/>
</dbReference>
<organism evidence="3 4">
    <name type="scientific">Mycolicibacterium conceptionense</name>
    <dbReference type="NCBI Taxonomy" id="451644"/>
    <lineage>
        <taxon>Bacteria</taxon>
        <taxon>Bacillati</taxon>
        <taxon>Actinomycetota</taxon>
        <taxon>Actinomycetes</taxon>
        <taxon>Mycobacteriales</taxon>
        <taxon>Mycobacteriaceae</taxon>
        <taxon>Mycolicibacterium</taxon>
    </lineage>
</organism>
<gene>
    <name evidence="3" type="ORF">BN970_04509</name>
</gene>
<dbReference type="AlphaFoldDB" id="A0A0U1DNE8"/>
<feature type="region of interest" description="Disordered" evidence="1">
    <location>
        <begin position="1"/>
        <end position="20"/>
    </location>
</feature>